<proteinExistence type="predicted"/>
<gene>
    <name evidence="1" type="ORF">Bhyg_05396</name>
</gene>
<dbReference type="Proteomes" id="UP001151699">
    <property type="component" value="Chromosome A"/>
</dbReference>
<dbReference type="EMBL" id="WJQU01000001">
    <property type="protein sequence ID" value="KAJ6650152.1"/>
    <property type="molecule type" value="Genomic_DNA"/>
</dbReference>
<keyword evidence="2" id="KW-1185">Reference proteome</keyword>
<dbReference type="AlphaFoldDB" id="A0A9Q0S9B7"/>
<accession>A0A9Q0S9B7</accession>
<evidence type="ECO:0000313" key="2">
    <source>
        <dbReference type="Proteomes" id="UP001151699"/>
    </source>
</evidence>
<protein>
    <submittedName>
        <fullName evidence="1">Uncharacterized protein</fullName>
    </submittedName>
</protein>
<evidence type="ECO:0000313" key="1">
    <source>
        <dbReference type="EMBL" id="KAJ6650152.1"/>
    </source>
</evidence>
<sequence length="63" mass="7675">MFQRVRSNVSMSRRVFERKAKQRLDQIDRRTWDLDLQLGYDRNCAKRTKHVKTWAKTASDDNF</sequence>
<organism evidence="1 2">
    <name type="scientific">Pseudolycoriella hygida</name>
    <dbReference type="NCBI Taxonomy" id="35572"/>
    <lineage>
        <taxon>Eukaryota</taxon>
        <taxon>Metazoa</taxon>
        <taxon>Ecdysozoa</taxon>
        <taxon>Arthropoda</taxon>
        <taxon>Hexapoda</taxon>
        <taxon>Insecta</taxon>
        <taxon>Pterygota</taxon>
        <taxon>Neoptera</taxon>
        <taxon>Endopterygota</taxon>
        <taxon>Diptera</taxon>
        <taxon>Nematocera</taxon>
        <taxon>Sciaroidea</taxon>
        <taxon>Sciaridae</taxon>
        <taxon>Pseudolycoriella</taxon>
    </lineage>
</organism>
<reference evidence="1" key="1">
    <citation type="submission" date="2022-07" db="EMBL/GenBank/DDBJ databases">
        <authorList>
            <person name="Trinca V."/>
            <person name="Uliana J.V.C."/>
            <person name="Torres T.T."/>
            <person name="Ward R.J."/>
            <person name="Monesi N."/>
        </authorList>
    </citation>
    <scope>NUCLEOTIDE SEQUENCE</scope>
    <source>
        <strain evidence="1">HSMRA1968</strain>
        <tissue evidence="1">Whole embryos</tissue>
    </source>
</reference>
<name>A0A9Q0S9B7_9DIPT</name>
<feature type="non-terminal residue" evidence="1">
    <location>
        <position position="63"/>
    </location>
</feature>
<comment type="caution">
    <text evidence="1">The sequence shown here is derived from an EMBL/GenBank/DDBJ whole genome shotgun (WGS) entry which is preliminary data.</text>
</comment>